<evidence type="ECO:0000313" key="6">
    <source>
        <dbReference type="Proteomes" id="UP001230496"/>
    </source>
</evidence>
<feature type="binding site" evidence="4">
    <location>
        <position position="127"/>
    </location>
    <ligand>
        <name>a divalent metal cation</name>
        <dbReference type="ChEBI" id="CHEBI:60240"/>
        <label>2</label>
    </ligand>
</feature>
<protein>
    <submittedName>
        <fullName evidence="5">TatD family hydrolase</fullName>
    </submittedName>
</protein>
<dbReference type="EMBL" id="CP129971">
    <property type="protein sequence ID" value="WMN11169.1"/>
    <property type="molecule type" value="Genomic_DNA"/>
</dbReference>
<dbReference type="GO" id="GO:0046872">
    <property type="term" value="F:metal ion binding"/>
    <property type="evidence" value="ECO:0007669"/>
    <property type="project" value="UniProtKB-KW"/>
</dbReference>
<dbReference type="PANTHER" id="PTHR46124:SF4">
    <property type="entry name" value="HYDROLASE TATD"/>
    <property type="match status" value="1"/>
</dbReference>
<feature type="binding site" evidence="4">
    <location>
        <position position="201"/>
    </location>
    <ligand>
        <name>a divalent metal cation</name>
        <dbReference type="ChEBI" id="CHEBI:60240"/>
        <label>1</label>
    </ligand>
</feature>
<evidence type="ECO:0000256" key="2">
    <source>
        <dbReference type="ARBA" id="ARBA00022723"/>
    </source>
</evidence>
<dbReference type="InterPro" id="IPR032466">
    <property type="entry name" value="Metal_Hydrolase"/>
</dbReference>
<dbReference type="RefSeq" id="WP_308348034.1">
    <property type="nucleotide sequence ID" value="NZ_CP129971.1"/>
</dbReference>
<proteinExistence type="inferred from homology"/>
<reference evidence="5 6" key="1">
    <citation type="submission" date="2023-08" db="EMBL/GenBank/DDBJ databases">
        <title>Comparative genomics and taxonomic characterization of three novel marine species of genus Marivirga.</title>
        <authorList>
            <person name="Muhammad N."/>
            <person name="Kim S.-G."/>
        </authorList>
    </citation>
    <scope>NUCLEOTIDE SEQUENCE [LARGE SCALE GENOMIC DNA]</scope>
    <source>
        <strain evidence="5 6">BDSF4-3</strain>
    </source>
</reference>
<gene>
    <name evidence="5" type="ORF">QYS49_19395</name>
</gene>
<sequence length="251" mass="28783">MIETHAHLYAEKFDEDRAEMMDRAAKAGVEKFYMPNIDHESIEPMMEVEDKFSNTIATMGIHPCSVEKHFEKQLYEVEDWLNKRKFVAVGEIGLDFYWDKSLMKEQKEALRIQIELAKKHQIPIILHCRDSFQETYEIVKELKDDNLKGVFHCFTGNAEDAQKVIDLGFYLGIGGVVTFKNGGLAEHISDIDINRMVLETDAPYLAPTPKRGKRNEPAYLELIAQKIADLKQMPKEELISITSTNAKALFA</sequence>
<comment type="similarity">
    <text evidence="1">Belongs to the metallo-dependent hydrolases superfamily. TatD-type hydrolase family.</text>
</comment>
<feature type="binding site" evidence="4">
    <location>
        <position position="91"/>
    </location>
    <ligand>
        <name>a divalent metal cation</name>
        <dbReference type="ChEBI" id="CHEBI:60240"/>
        <label>1</label>
    </ligand>
</feature>
<dbReference type="InterPro" id="IPR001130">
    <property type="entry name" value="TatD-like"/>
</dbReference>
<dbReference type="Gene3D" id="3.20.20.140">
    <property type="entry name" value="Metal-dependent hydrolases"/>
    <property type="match status" value="1"/>
</dbReference>
<name>A0AA51N9Y6_9BACT</name>
<dbReference type="PANTHER" id="PTHR46124">
    <property type="entry name" value="D-AMINOACYL-TRNA DEACYLASE"/>
    <property type="match status" value="1"/>
</dbReference>
<dbReference type="GO" id="GO:0005829">
    <property type="term" value="C:cytosol"/>
    <property type="evidence" value="ECO:0007669"/>
    <property type="project" value="TreeGrafter"/>
</dbReference>
<keyword evidence="2 4" id="KW-0479">Metal-binding</keyword>
<dbReference type="KEGG" id="msaa:QYS49_19395"/>
<dbReference type="CDD" id="cd01310">
    <property type="entry name" value="TatD_DNAse"/>
    <property type="match status" value="1"/>
</dbReference>
<dbReference type="PIRSF" id="PIRSF005902">
    <property type="entry name" value="DNase_TatD"/>
    <property type="match status" value="1"/>
</dbReference>
<keyword evidence="3 5" id="KW-0378">Hydrolase</keyword>
<dbReference type="AlphaFoldDB" id="A0AA51N9Y6"/>
<dbReference type="GO" id="GO:0016788">
    <property type="term" value="F:hydrolase activity, acting on ester bonds"/>
    <property type="evidence" value="ECO:0007669"/>
    <property type="project" value="InterPro"/>
</dbReference>
<accession>A0AA51N9Y6</accession>
<feature type="binding site" evidence="4">
    <location>
        <position position="7"/>
    </location>
    <ligand>
        <name>a divalent metal cation</name>
        <dbReference type="ChEBI" id="CHEBI:60240"/>
        <label>1</label>
    </ligand>
</feature>
<evidence type="ECO:0000256" key="3">
    <source>
        <dbReference type="ARBA" id="ARBA00022801"/>
    </source>
</evidence>
<feature type="binding site" evidence="4">
    <location>
        <position position="152"/>
    </location>
    <ligand>
        <name>a divalent metal cation</name>
        <dbReference type="ChEBI" id="CHEBI:60240"/>
        <label>2</label>
    </ligand>
</feature>
<evidence type="ECO:0000256" key="1">
    <source>
        <dbReference type="ARBA" id="ARBA00009275"/>
    </source>
</evidence>
<keyword evidence="6" id="KW-1185">Reference proteome</keyword>
<dbReference type="GO" id="GO:0004536">
    <property type="term" value="F:DNA nuclease activity"/>
    <property type="evidence" value="ECO:0007669"/>
    <property type="project" value="InterPro"/>
</dbReference>
<evidence type="ECO:0000256" key="4">
    <source>
        <dbReference type="PIRSR" id="PIRSR005902-1"/>
    </source>
</evidence>
<dbReference type="FunFam" id="3.20.20.140:FF:000005">
    <property type="entry name" value="TatD family hydrolase"/>
    <property type="match status" value="1"/>
</dbReference>
<evidence type="ECO:0000313" key="5">
    <source>
        <dbReference type="EMBL" id="WMN11169.1"/>
    </source>
</evidence>
<organism evidence="5 6">
    <name type="scientific">Marivirga salinarum</name>
    <dbReference type="NCBI Taxonomy" id="3059078"/>
    <lineage>
        <taxon>Bacteria</taxon>
        <taxon>Pseudomonadati</taxon>
        <taxon>Bacteroidota</taxon>
        <taxon>Cytophagia</taxon>
        <taxon>Cytophagales</taxon>
        <taxon>Marivirgaceae</taxon>
        <taxon>Marivirga</taxon>
    </lineage>
</organism>
<feature type="binding site" evidence="4">
    <location>
        <position position="5"/>
    </location>
    <ligand>
        <name>a divalent metal cation</name>
        <dbReference type="ChEBI" id="CHEBI:60240"/>
        <label>1</label>
    </ligand>
</feature>
<dbReference type="Proteomes" id="UP001230496">
    <property type="component" value="Chromosome"/>
</dbReference>
<dbReference type="SUPFAM" id="SSF51556">
    <property type="entry name" value="Metallo-dependent hydrolases"/>
    <property type="match status" value="1"/>
</dbReference>
<dbReference type="NCBIfam" id="TIGR00010">
    <property type="entry name" value="YchF/TatD family DNA exonuclease"/>
    <property type="match status" value="1"/>
</dbReference>
<dbReference type="Pfam" id="PF01026">
    <property type="entry name" value="TatD_DNase"/>
    <property type="match status" value="1"/>
</dbReference>
<dbReference type="InterPro" id="IPR015991">
    <property type="entry name" value="TatD/YcfH-like"/>
</dbReference>